<accession>A0A2N3PTC5</accession>
<gene>
    <name evidence="1" type="ORF">CWS72_15275</name>
</gene>
<dbReference type="AlphaFoldDB" id="A0A2N3PTC5"/>
<keyword evidence="2" id="KW-1185">Reference proteome</keyword>
<proteinExistence type="predicted"/>
<sequence>MVVQMTPQEKRALDSRAKRAGVPTAEFVRRSLNASDDIGEHREEIEAMLAALEATAPQVLQSVDTAMASIAAMSATLDTMKIETQS</sequence>
<protein>
    <recommendedName>
        <fullName evidence="3">Ribbon-helix-helix protein CopG domain-containing protein</fullName>
    </recommendedName>
</protein>
<dbReference type="Proteomes" id="UP000233293">
    <property type="component" value="Unassembled WGS sequence"/>
</dbReference>
<name>A0A2N3PTC5_9PROT</name>
<evidence type="ECO:0000313" key="1">
    <source>
        <dbReference type="EMBL" id="PKU23637.1"/>
    </source>
</evidence>
<organism evidence="1 2">
    <name type="scientific">Telmatospirillum siberiense</name>
    <dbReference type="NCBI Taxonomy" id="382514"/>
    <lineage>
        <taxon>Bacteria</taxon>
        <taxon>Pseudomonadati</taxon>
        <taxon>Pseudomonadota</taxon>
        <taxon>Alphaproteobacteria</taxon>
        <taxon>Rhodospirillales</taxon>
        <taxon>Rhodospirillaceae</taxon>
        <taxon>Telmatospirillum</taxon>
    </lineage>
</organism>
<comment type="caution">
    <text evidence="1">The sequence shown here is derived from an EMBL/GenBank/DDBJ whole genome shotgun (WGS) entry which is preliminary data.</text>
</comment>
<reference evidence="2" key="1">
    <citation type="submission" date="2017-12" db="EMBL/GenBank/DDBJ databases">
        <title>Draft genome sequence of Telmatospirillum siberiense 26-4b1T, an acidotolerant peatland alphaproteobacterium potentially involved in sulfur cycling.</title>
        <authorList>
            <person name="Hausmann B."/>
            <person name="Pjevac P."/>
            <person name="Schreck K."/>
            <person name="Herbold C.W."/>
            <person name="Daims H."/>
            <person name="Wagner M."/>
            <person name="Pester M."/>
            <person name="Loy A."/>
        </authorList>
    </citation>
    <scope>NUCLEOTIDE SEQUENCE [LARGE SCALE GENOMIC DNA]</scope>
    <source>
        <strain evidence="2">26-4b1</strain>
    </source>
</reference>
<dbReference type="EMBL" id="PIUM01000018">
    <property type="protein sequence ID" value="PKU23637.1"/>
    <property type="molecule type" value="Genomic_DNA"/>
</dbReference>
<evidence type="ECO:0008006" key="3">
    <source>
        <dbReference type="Google" id="ProtNLM"/>
    </source>
</evidence>
<evidence type="ECO:0000313" key="2">
    <source>
        <dbReference type="Proteomes" id="UP000233293"/>
    </source>
</evidence>